<dbReference type="EMBL" id="ATLC01000045">
    <property type="protein sequence ID" value="EPJ28447.1"/>
    <property type="molecule type" value="Genomic_DNA"/>
</dbReference>
<keyword evidence="1" id="KW-0175">Coiled coil</keyword>
<gene>
    <name evidence="3" type="ORF">CP99DC5_0593</name>
</gene>
<feature type="transmembrane region" description="Helical" evidence="2">
    <location>
        <begin position="76"/>
        <end position="94"/>
    </location>
</feature>
<evidence type="ECO:0000256" key="2">
    <source>
        <dbReference type="SAM" id="Phobius"/>
    </source>
</evidence>
<keyword evidence="4" id="KW-1185">Reference proteome</keyword>
<accession>A0ABP2X448</accession>
<organism evidence="3 4">
    <name type="scientific">Chlamydia psittaci 99DC5</name>
    <dbReference type="NCBI Taxonomy" id="1112251"/>
    <lineage>
        <taxon>Bacteria</taxon>
        <taxon>Pseudomonadati</taxon>
        <taxon>Chlamydiota</taxon>
        <taxon>Chlamydiia</taxon>
        <taxon>Chlamydiales</taxon>
        <taxon>Chlamydiaceae</taxon>
        <taxon>Chlamydia/Chlamydophila group</taxon>
        <taxon>Chlamydia</taxon>
    </lineage>
</organism>
<comment type="caution">
    <text evidence="3">The sequence shown here is derived from an EMBL/GenBank/DDBJ whole genome shotgun (WGS) entry which is preliminary data.</text>
</comment>
<keyword evidence="2" id="KW-1133">Transmembrane helix</keyword>
<feature type="coiled-coil region" evidence="1">
    <location>
        <begin position="358"/>
        <end position="437"/>
    </location>
</feature>
<feature type="transmembrane region" description="Helical" evidence="2">
    <location>
        <begin position="49"/>
        <end position="70"/>
    </location>
</feature>
<keyword evidence="2" id="KW-0812">Transmembrane</keyword>
<dbReference type="Proteomes" id="UP000014627">
    <property type="component" value="Unassembled WGS sequence"/>
</dbReference>
<evidence type="ECO:0000313" key="4">
    <source>
        <dbReference type="Proteomes" id="UP000014627"/>
    </source>
</evidence>
<feature type="coiled-coil region" evidence="1">
    <location>
        <begin position="462"/>
        <end position="558"/>
    </location>
</feature>
<protein>
    <submittedName>
        <fullName evidence="3">Inclusion membrane domain protein</fullName>
    </submittedName>
</protein>
<sequence>MASSIPNTTVSSLQPETLGSRLSLFSDLTPLERGEVSSSWKEKCQRASCIGLLCLSLLTICAGILVLTLLPTAPALFGILFIAIGGVLLVTSLLQHLSMRPSKKTLAQQVNIRDLQTQLQGVLATTDARSLAINGFGPNGNPELIIQEREALLAQFDRDLRSKEVALYRLLASNTEDRYPVVSDLSAFREMQERISDELELLYRSYNHYIQGTVEANPDERLLALHQERNLLIQQLADTGIEKSNQTEALLDLQSTLGVLNQNIRLLEDQIAENSSSGQQHTGLVDGLHPLLQERNALLVRLSLIYESLISLAKQEEALTGRRIDLDKEIEAVVESGAERITFNREYRERFLRSSGNINQLTNSLREKEAALLALTQQVEALHEEVERLRDRPLGGEYTQQDIERYRSALLVKEQIARDLEDEVIRYRGLLDEATEVNNRITLGMQENERRSLEFSALEQRERVLNHQIRVLTDDLKRHEEEQQRLREENDELRELALTTESNPGSDVQIEALQKEIRRLTVDLEAVVNERANMSEELAMARAELTNLELRYLAIKDEMISRDEENAALKIEVGELRGVVLENEENLENLQHALNK</sequence>
<keyword evidence="2" id="KW-0472">Membrane</keyword>
<evidence type="ECO:0000313" key="3">
    <source>
        <dbReference type="EMBL" id="EPJ28447.1"/>
    </source>
</evidence>
<evidence type="ECO:0000256" key="1">
    <source>
        <dbReference type="SAM" id="Coils"/>
    </source>
</evidence>
<name>A0ABP2X448_CHLPS</name>
<proteinExistence type="predicted"/>
<reference evidence="3 4" key="1">
    <citation type="submission" date="2013-04" db="EMBL/GenBank/DDBJ databases">
        <title>Genome sequence of Chlamydia psittaci 99DC5.</title>
        <authorList>
            <person name="Huot-Creasy H."/>
            <person name="McCracken C.L."/>
            <person name="Humphries M."/>
            <person name="Sachse K."/>
            <person name="Laroucau K."/>
            <person name="Bavoil P."/>
            <person name="Myers G.S."/>
        </authorList>
    </citation>
    <scope>NUCLEOTIDE SEQUENCE [LARGE SCALE GENOMIC DNA]</scope>
    <source>
        <strain evidence="3 4">99DC5</strain>
    </source>
</reference>